<proteinExistence type="predicted"/>
<gene>
    <name evidence="1" type="ORF">GM51_4220</name>
</gene>
<organism evidence="1">
    <name type="scientific">freshwater metagenome</name>
    <dbReference type="NCBI Taxonomy" id="449393"/>
    <lineage>
        <taxon>unclassified sequences</taxon>
        <taxon>metagenomes</taxon>
        <taxon>ecological metagenomes</taxon>
    </lineage>
</organism>
<dbReference type="Gene3D" id="3.40.50.880">
    <property type="match status" value="1"/>
</dbReference>
<accession>A0A094Q9V6</accession>
<protein>
    <submittedName>
        <fullName evidence="1">Uncharacterized protein</fullName>
    </submittedName>
</protein>
<dbReference type="Pfam" id="PF07722">
    <property type="entry name" value="Peptidase_C26"/>
    <property type="match status" value="1"/>
</dbReference>
<dbReference type="GO" id="GO:0016811">
    <property type="term" value="F:hydrolase activity, acting on carbon-nitrogen (but not peptide) bonds, in linear amides"/>
    <property type="evidence" value="ECO:0007669"/>
    <property type="project" value="InterPro"/>
</dbReference>
<dbReference type="InterPro" id="IPR011697">
    <property type="entry name" value="Peptidase_C26"/>
</dbReference>
<dbReference type="PANTHER" id="PTHR43235:SF1">
    <property type="entry name" value="GLUTAMINE AMIDOTRANSFERASE PB2B2.05-RELATED"/>
    <property type="match status" value="1"/>
</dbReference>
<dbReference type="InterPro" id="IPR029062">
    <property type="entry name" value="Class_I_gatase-like"/>
</dbReference>
<dbReference type="GO" id="GO:0005829">
    <property type="term" value="C:cytosol"/>
    <property type="evidence" value="ECO:0007669"/>
    <property type="project" value="TreeGrafter"/>
</dbReference>
<dbReference type="InterPro" id="IPR044668">
    <property type="entry name" value="PuuD-like"/>
</dbReference>
<dbReference type="SUPFAM" id="SSF52317">
    <property type="entry name" value="Class I glutamine amidotransferase-like"/>
    <property type="match status" value="1"/>
</dbReference>
<name>A0A094Q9V6_9ZZZZ</name>
<comment type="caution">
    <text evidence="1">The sequence shown here is derived from an EMBL/GenBank/DDBJ whole genome shotgun (WGS) entry which is preliminary data.</text>
</comment>
<dbReference type="PROSITE" id="PS51273">
    <property type="entry name" value="GATASE_TYPE_1"/>
    <property type="match status" value="1"/>
</dbReference>
<dbReference type="PANTHER" id="PTHR43235">
    <property type="entry name" value="GLUTAMINE AMIDOTRANSFERASE PB2B2.05-RELATED"/>
    <property type="match status" value="1"/>
</dbReference>
<evidence type="ECO:0000313" key="1">
    <source>
        <dbReference type="EMBL" id="KGA20995.1"/>
    </source>
</evidence>
<dbReference type="AlphaFoldDB" id="A0A094Q9V6"/>
<sequence>MSVRPRIALIGRFTNSASALRYGGVVSSRALLESLWDAGADPVTLLAAAESDWKQRLQGYQGVLLAGGGDINPARYGQEPDASVYDVDDLQDDSDFGMTEYVLQQGIPTLAVCRGLHVVNVVRGGTLIQDMPENHRHVVQEVKVSDYESFGFTSELVATSCYHHQAIDKIGSGLEVLGRGPDGTIEAVGIESTGWARGVQWHPEDTAKSDPNQSGLFARLVKEASA</sequence>
<dbReference type="EMBL" id="JNSL01000016">
    <property type="protein sequence ID" value="KGA20995.1"/>
    <property type="molecule type" value="Genomic_DNA"/>
</dbReference>
<reference evidence="1" key="1">
    <citation type="submission" date="2014-06" db="EMBL/GenBank/DDBJ databases">
        <title>Key roles for freshwater Actinobacteria revealed by deep metagenomic sequencing.</title>
        <authorList>
            <person name="Ghai R."/>
            <person name="Mizuno C.M."/>
            <person name="Picazo A."/>
            <person name="Camacho A."/>
            <person name="Rodriguez-Valera F."/>
        </authorList>
    </citation>
    <scope>NUCLEOTIDE SEQUENCE</scope>
</reference>